<keyword evidence="2" id="KW-1185">Reference proteome</keyword>
<proteinExistence type="predicted"/>
<name>A0ABP6M1N1_9MICC</name>
<reference evidence="2" key="1">
    <citation type="journal article" date="2019" name="Int. J. Syst. Evol. Microbiol.">
        <title>The Global Catalogue of Microorganisms (GCM) 10K type strain sequencing project: providing services to taxonomists for standard genome sequencing and annotation.</title>
        <authorList>
            <consortium name="The Broad Institute Genomics Platform"/>
            <consortium name="The Broad Institute Genome Sequencing Center for Infectious Disease"/>
            <person name="Wu L."/>
            <person name="Ma J."/>
        </authorList>
    </citation>
    <scope>NUCLEOTIDE SEQUENCE [LARGE SCALE GENOMIC DNA]</scope>
    <source>
        <strain evidence="2">JCM 14309</strain>
    </source>
</reference>
<comment type="caution">
    <text evidence="1">The sequence shown here is derived from an EMBL/GenBank/DDBJ whole genome shotgun (WGS) entry which is preliminary data.</text>
</comment>
<organism evidence="1 2">
    <name type="scientific">Nesterenkonia aethiopica</name>
    <dbReference type="NCBI Taxonomy" id="269144"/>
    <lineage>
        <taxon>Bacteria</taxon>
        <taxon>Bacillati</taxon>
        <taxon>Actinomycetota</taxon>
        <taxon>Actinomycetes</taxon>
        <taxon>Micrococcales</taxon>
        <taxon>Micrococcaceae</taxon>
        <taxon>Nesterenkonia</taxon>
    </lineage>
</organism>
<evidence type="ECO:0000313" key="1">
    <source>
        <dbReference type="EMBL" id="GAA3072195.1"/>
    </source>
</evidence>
<accession>A0ABP6M1N1</accession>
<dbReference type="Proteomes" id="UP001500236">
    <property type="component" value="Unassembled WGS sequence"/>
</dbReference>
<evidence type="ECO:0000313" key="2">
    <source>
        <dbReference type="Proteomes" id="UP001500236"/>
    </source>
</evidence>
<gene>
    <name evidence="1" type="ORF">GCM10010529_25440</name>
</gene>
<dbReference type="EMBL" id="BAAAVT010000017">
    <property type="protein sequence ID" value="GAA3072195.1"/>
    <property type="molecule type" value="Genomic_DNA"/>
</dbReference>
<sequence>MSGRTRPDAEQAEGTRPQAVLATADGVMPGDQSLVSSQRLEEELSGHLPALAELPARGHHATLRGRAIAMLAELPAELTSYGWRLVDRPGADHRRAVQLLRADVDTLADVRGARAEDGGDDQPAELVLHLLGPVSLAAQLALPGGEKLLVDHGARRDLADSLAAGAAEHLAHVRRSCAPAALRVVLLEPDHQRVRTGSVPTVSGYRTIRALPRDETRRMIGVVVESLRAAGADEVLLDLGEAPLLEHVEDHRAPTGTRVDGFGLPVPALTTGDWERVAGLVEEGTRFHAGLLRSVPRSMQETPQVSVLARRLSEPWQALGMPSSSLAALSVTPLASAARDQLAAVSETDALRLVSRTRDAAEALTDQMTA</sequence>
<protein>
    <submittedName>
        <fullName evidence="1">Methionine synthase</fullName>
    </submittedName>
</protein>
<dbReference type="RefSeq" id="WP_344744711.1">
    <property type="nucleotide sequence ID" value="NZ_BAAAVT010000017.1"/>
</dbReference>